<dbReference type="PIRSF" id="PIRSF037037">
    <property type="entry name" value="Kelch-like_protein_gigaxonin"/>
    <property type="match status" value="1"/>
</dbReference>
<evidence type="ECO:0000256" key="2">
    <source>
        <dbReference type="ARBA" id="ARBA00022441"/>
    </source>
</evidence>
<evidence type="ECO:0000256" key="1">
    <source>
        <dbReference type="ARBA" id="ARBA00013699"/>
    </source>
</evidence>
<dbReference type="GO" id="GO:0016567">
    <property type="term" value="P:protein ubiquitination"/>
    <property type="evidence" value="ECO:0007669"/>
    <property type="project" value="UniProtKB-UniPathway"/>
</dbReference>
<comment type="function">
    <text evidence="4">Probable substrate-specific adapter of an E3 ubiquitin-protein ligase complex which mediates the ubiquitination and subsequent proteasomal degradation of target proteins. May have a role in synapse differentiation and growth.</text>
</comment>
<dbReference type="PANTHER" id="PTHR45632:SF3">
    <property type="entry name" value="KELCH-LIKE PROTEIN 32"/>
    <property type="match status" value="1"/>
</dbReference>
<dbReference type="Proteomes" id="UP000198287">
    <property type="component" value="Unassembled WGS sequence"/>
</dbReference>
<evidence type="ECO:0000259" key="5">
    <source>
        <dbReference type="PROSITE" id="PS50097"/>
    </source>
</evidence>
<dbReference type="PROSITE" id="PS50097">
    <property type="entry name" value="BTB"/>
    <property type="match status" value="1"/>
</dbReference>
<evidence type="ECO:0000256" key="4">
    <source>
        <dbReference type="ARBA" id="ARBA00043912"/>
    </source>
</evidence>
<dbReference type="InterPro" id="IPR011705">
    <property type="entry name" value="BACK"/>
</dbReference>
<dbReference type="SMART" id="SM00875">
    <property type="entry name" value="BACK"/>
    <property type="match status" value="1"/>
</dbReference>
<sequence length="576" mass="64660">MSCKIFKSSSSYSSKILSNLYDLWQSETFFGDGVEICCEGKVFKAHRSVLASSSTYFRAMFTVGMAEKEMQQIELRNMSSATFSNLLNFIYTGEICLAATTVQEVLSAADMIGLSEVVESCTDYLKNELHPTNSIGIFRFAESLQLAALSNFALSYIYRHFPEVCEQEEFFEAPKNVVLQFIESEELTIDSEFQILSAAVKWLIYDLQDRKHHVFEILSKVRLPLIPSTLLQTFTEKQTDPSLQCALRCLQKDLSGKRGYLVTLTAQPRRNAKKHVYVIGGSQRALGSGWKQLSETTLDSVICLDTFQKTWTTMSPMDIERILPGVAALEGLIYVVGGEQESKILANGEVYNPQEDSWTPIEPMVVPRCAFGLSGFENHLYAFGGWVGEDIGGSIERYDPQSNEWKLIGNMEEPKFSMGICTHEGLIYVVGGCTHQTRHLKELLSYNPVTSEWEMLSPMKVPRSQMGLTVLDGHLYSIGGSSKHAEVLRSVEKYIFEEDKWVEVASLKFPRANPAVGSVDGKIYVIGGDKQLEHNFFRAQVTLASVEVYDPLSDTWEECQNLNLPESRSEAGYVVI</sequence>
<dbReference type="InterPro" id="IPR000210">
    <property type="entry name" value="BTB/POZ_dom"/>
</dbReference>
<dbReference type="PANTHER" id="PTHR45632">
    <property type="entry name" value="LD33804P"/>
    <property type="match status" value="1"/>
</dbReference>
<dbReference type="InterPro" id="IPR015915">
    <property type="entry name" value="Kelch-typ_b-propeller"/>
</dbReference>
<evidence type="ECO:0000313" key="6">
    <source>
        <dbReference type="EMBL" id="OXA61684.1"/>
    </source>
</evidence>
<dbReference type="UniPathway" id="UPA00143"/>
<dbReference type="AlphaFoldDB" id="A0A226EX83"/>
<dbReference type="InterPro" id="IPR006652">
    <property type="entry name" value="Kelch_1"/>
</dbReference>
<dbReference type="GO" id="GO:0003779">
    <property type="term" value="F:actin binding"/>
    <property type="evidence" value="ECO:0007669"/>
    <property type="project" value="UniProtKB-KW"/>
</dbReference>
<comment type="caution">
    <text evidence="6">The sequence shown here is derived from an EMBL/GenBank/DDBJ whole genome shotgun (WGS) entry which is preliminary data.</text>
</comment>
<dbReference type="OMA" id="CYDPRDN"/>
<dbReference type="SUPFAM" id="SSF54695">
    <property type="entry name" value="POZ domain"/>
    <property type="match status" value="1"/>
</dbReference>
<protein>
    <recommendedName>
        <fullName evidence="1">Kelch-like protein diablo</fullName>
    </recommendedName>
</protein>
<dbReference type="Pfam" id="PF07707">
    <property type="entry name" value="BACK"/>
    <property type="match status" value="1"/>
</dbReference>
<dbReference type="SMART" id="SM00612">
    <property type="entry name" value="Kelch"/>
    <property type="match status" value="6"/>
</dbReference>
<evidence type="ECO:0000256" key="3">
    <source>
        <dbReference type="ARBA" id="ARBA00022737"/>
    </source>
</evidence>
<organism evidence="6 7">
    <name type="scientific">Folsomia candida</name>
    <name type="common">Springtail</name>
    <dbReference type="NCBI Taxonomy" id="158441"/>
    <lineage>
        <taxon>Eukaryota</taxon>
        <taxon>Metazoa</taxon>
        <taxon>Ecdysozoa</taxon>
        <taxon>Arthropoda</taxon>
        <taxon>Hexapoda</taxon>
        <taxon>Collembola</taxon>
        <taxon>Entomobryomorpha</taxon>
        <taxon>Isotomoidea</taxon>
        <taxon>Isotomidae</taxon>
        <taxon>Proisotominae</taxon>
        <taxon>Folsomia</taxon>
    </lineage>
</organism>
<dbReference type="InterPro" id="IPR017096">
    <property type="entry name" value="BTB-kelch_protein"/>
</dbReference>
<dbReference type="Gene3D" id="2.120.10.80">
    <property type="entry name" value="Kelch-type beta propeller"/>
    <property type="match status" value="2"/>
</dbReference>
<dbReference type="InterPro" id="IPR011333">
    <property type="entry name" value="SKP1/BTB/POZ_sf"/>
</dbReference>
<dbReference type="Pfam" id="PF01344">
    <property type="entry name" value="Kelch_1"/>
    <property type="match status" value="1"/>
</dbReference>
<keyword evidence="3" id="KW-0677">Repeat</keyword>
<gene>
    <name evidence="6" type="ORF">Fcan01_02119</name>
</gene>
<evidence type="ECO:0000313" key="7">
    <source>
        <dbReference type="Proteomes" id="UP000198287"/>
    </source>
</evidence>
<name>A0A226EX83_FOLCA</name>
<feature type="domain" description="BTB" evidence="5">
    <location>
        <begin position="32"/>
        <end position="99"/>
    </location>
</feature>
<dbReference type="SMART" id="SM00225">
    <property type="entry name" value="BTB"/>
    <property type="match status" value="1"/>
</dbReference>
<keyword evidence="2" id="KW-0880">Kelch repeat</keyword>
<dbReference type="STRING" id="158441.A0A226EX83"/>
<dbReference type="Gene3D" id="3.30.710.10">
    <property type="entry name" value="Potassium Channel Kv1.1, Chain A"/>
    <property type="match status" value="1"/>
</dbReference>
<proteinExistence type="predicted"/>
<dbReference type="Gene3D" id="1.25.40.420">
    <property type="match status" value="1"/>
</dbReference>
<dbReference type="Pfam" id="PF00651">
    <property type="entry name" value="BTB"/>
    <property type="match status" value="1"/>
</dbReference>
<dbReference type="FunFam" id="1.25.40.420:FF:000001">
    <property type="entry name" value="Kelch-like family member 12"/>
    <property type="match status" value="1"/>
</dbReference>
<reference evidence="6 7" key="1">
    <citation type="submission" date="2015-12" db="EMBL/GenBank/DDBJ databases">
        <title>The genome of Folsomia candida.</title>
        <authorList>
            <person name="Faddeeva A."/>
            <person name="Derks M.F."/>
            <person name="Anvar Y."/>
            <person name="Smit S."/>
            <person name="Van Straalen N."/>
            <person name="Roelofs D."/>
        </authorList>
    </citation>
    <scope>NUCLEOTIDE SEQUENCE [LARGE SCALE GENOMIC DNA]</scope>
    <source>
        <strain evidence="6 7">VU population</strain>
        <tissue evidence="6">Whole body</tissue>
    </source>
</reference>
<keyword evidence="7" id="KW-1185">Reference proteome</keyword>
<accession>A0A226EX83</accession>
<dbReference type="SUPFAM" id="SSF117281">
    <property type="entry name" value="Kelch motif"/>
    <property type="match status" value="2"/>
</dbReference>
<dbReference type="OrthoDB" id="1022638at2759"/>
<dbReference type="EMBL" id="LNIX01000001">
    <property type="protein sequence ID" value="OXA61684.1"/>
    <property type="molecule type" value="Genomic_DNA"/>
</dbReference>
<dbReference type="Pfam" id="PF24681">
    <property type="entry name" value="Kelch_KLHDC2_KLHL20_DRC7"/>
    <property type="match status" value="1"/>
</dbReference>